<dbReference type="Proteomes" id="UP000076857">
    <property type="component" value="Chromosome"/>
</dbReference>
<name>A0AAP9SPY9_PSEPU</name>
<protein>
    <submittedName>
        <fullName evidence="2">Uncharacterized protein</fullName>
    </submittedName>
</protein>
<dbReference type="RefSeq" id="WP_155737824.1">
    <property type="nucleotide sequence ID" value="NZ_BQII01000020.1"/>
</dbReference>
<sequence length="108" mass="12759">MTFKIYNLTLNKGLKSEIQTRLTIKQGFDIYRIENDSFWECYAGEWERKSLSYSGITNQHYLGDLKLDRVSACLFYYQVDDLPALAVVFDKFVHGRQFSKNLNTLQRM</sequence>
<proteinExistence type="predicted"/>
<dbReference type="EMBL" id="JARJLO010000409">
    <property type="protein sequence ID" value="MDF3874246.1"/>
    <property type="molecule type" value="Genomic_DNA"/>
</dbReference>
<reference evidence="2 3" key="1">
    <citation type="submission" date="2016-04" db="EMBL/GenBank/DDBJ databases">
        <authorList>
            <person name="Qiu J."/>
        </authorList>
    </citation>
    <scope>NUCLEOTIDE SEQUENCE [LARGE SCALE GENOMIC DNA]</scope>
    <source>
        <strain evidence="2 3">JQ581</strain>
    </source>
</reference>
<evidence type="ECO:0000313" key="3">
    <source>
        <dbReference type="Proteomes" id="UP000076857"/>
    </source>
</evidence>
<evidence type="ECO:0000313" key="1">
    <source>
        <dbReference type="EMBL" id="MDF3874246.1"/>
    </source>
</evidence>
<dbReference type="EMBL" id="CP050951">
    <property type="protein sequence ID" value="QJQ10390.1"/>
    <property type="molecule type" value="Genomic_DNA"/>
</dbReference>
<organism evidence="2 3">
    <name type="scientific">Pseudomonas putida</name>
    <name type="common">Arthrobacter siderocapsulatus</name>
    <dbReference type="NCBI Taxonomy" id="303"/>
    <lineage>
        <taxon>Bacteria</taxon>
        <taxon>Pseudomonadati</taxon>
        <taxon>Pseudomonadota</taxon>
        <taxon>Gammaproteobacteria</taxon>
        <taxon>Pseudomonadales</taxon>
        <taxon>Pseudomonadaceae</taxon>
        <taxon>Pseudomonas</taxon>
    </lineage>
</organism>
<dbReference type="Proteomes" id="UP001217741">
    <property type="component" value="Unassembled WGS sequence"/>
</dbReference>
<dbReference type="AlphaFoldDB" id="A0AAP9SPY9"/>
<reference evidence="2 3" key="2">
    <citation type="submission" date="2020-04" db="EMBL/GenBank/DDBJ databases">
        <title>Complete genome sequence of Pseudomonas putida strain JQ581.</title>
        <authorList>
            <person name="Mu Y."/>
        </authorList>
    </citation>
    <scope>NUCLEOTIDE SEQUENCE [LARGE SCALE GENOMIC DNA]</scope>
    <source>
        <strain evidence="2 3">JQ581</strain>
    </source>
</reference>
<evidence type="ECO:0000313" key="2">
    <source>
        <dbReference type="EMBL" id="QJQ10390.1"/>
    </source>
</evidence>
<reference evidence="1" key="3">
    <citation type="submission" date="2023-03" db="EMBL/GenBank/DDBJ databases">
        <title>Draft assemblies of triclosan tolerant bacteria isolated from returned activated sludge.</title>
        <authorList>
            <person name="Van Hamelsveld S."/>
        </authorList>
    </citation>
    <scope>NUCLEOTIDE SEQUENCE</scope>
    <source>
        <strain evidence="1">GW210012_S60</strain>
    </source>
</reference>
<accession>A0AAP9SPY9</accession>
<gene>
    <name evidence="2" type="ORF">A3L25_013600</name>
    <name evidence="1" type="ORF">P3W50_27820</name>
</gene>